<evidence type="ECO:0000256" key="8">
    <source>
        <dbReference type="ARBA" id="ARBA00034923"/>
    </source>
</evidence>
<comment type="caution">
    <text evidence="10">Lacks conserved residue(s) required for the propagation of feature annotation.</text>
</comment>
<proteinExistence type="predicted"/>
<organism evidence="13 14">
    <name type="scientific">Xanthomonas arboricola pv. pruni str. MAFF 311562</name>
    <dbReference type="NCBI Taxonomy" id="1414836"/>
    <lineage>
        <taxon>Bacteria</taxon>
        <taxon>Pseudomonadati</taxon>
        <taxon>Pseudomonadota</taxon>
        <taxon>Gammaproteobacteria</taxon>
        <taxon>Lysobacterales</taxon>
        <taxon>Lysobacteraceae</taxon>
        <taxon>Xanthomonas</taxon>
    </lineage>
</organism>
<feature type="domain" description="UvrD-like helicase ATP-binding" evidence="11">
    <location>
        <begin position="1"/>
        <end position="97"/>
    </location>
</feature>
<dbReference type="InterPro" id="IPR014016">
    <property type="entry name" value="UvrD-like_ATP-bd"/>
</dbReference>
<dbReference type="GO" id="GO:0033202">
    <property type="term" value="C:DNA helicase complex"/>
    <property type="evidence" value="ECO:0007669"/>
    <property type="project" value="TreeGrafter"/>
</dbReference>
<evidence type="ECO:0000256" key="7">
    <source>
        <dbReference type="ARBA" id="ARBA00034808"/>
    </source>
</evidence>
<dbReference type="PROSITE" id="PS51217">
    <property type="entry name" value="UVRD_HELICASE_CTER"/>
    <property type="match status" value="1"/>
</dbReference>
<evidence type="ECO:0000256" key="9">
    <source>
        <dbReference type="ARBA" id="ARBA00048988"/>
    </source>
</evidence>
<dbReference type="GO" id="GO:0016787">
    <property type="term" value="F:hydrolase activity"/>
    <property type="evidence" value="ECO:0007669"/>
    <property type="project" value="UniProtKB-UniRule"/>
</dbReference>
<keyword evidence="4 10" id="KW-0067">ATP-binding</keyword>
<dbReference type="GO" id="GO:0043138">
    <property type="term" value="F:3'-5' DNA helicase activity"/>
    <property type="evidence" value="ECO:0007669"/>
    <property type="project" value="UniProtKB-EC"/>
</dbReference>
<evidence type="ECO:0000313" key="14">
    <source>
        <dbReference type="Proteomes" id="UP000019143"/>
    </source>
</evidence>
<dbReference type="Proteomes" id="UP000019143">
    <property type="component" value="Unassembled WGS sequence"/>
</dbReference>
<dbReference type="GO" id="GO:0000725">
    <property type="term" value="P:recombinational repair"/>
    <property type="evidence" value="ECO:0007669"/>
    <property type="project" value="TreeGrafter"/>
</dbReference>
<dbReference type="EC" id="5.6.2.4" evidence="7"/>
<dbReference type="CDD" id="cd17932">
    <property type="entry name" value="DEXQc_UvrD"/>
    <property type="match status" value="1"/>
</dbReference>
<keyword evidence="1 10" id="KW-0547">Nucleotide-binding</keyword>
<keyword evidence="5" id="KW-0413">Isomerase</keyword>
<evidence type="ECO:0000313" key="13">
    <source>
        <dbReference type="EMBL" id="GAE52636.1"/>
    </source>
</evidence>
<evidence type="ECO:0000259" key="12">
    <source>
        <dbReference type="PROSITE" id="PS51217"/>
    </source>
</evidence>
<gene>
    <name evidence="13" type="primary">uvrD_2</name>
    <name evidence="13" type="ORF">XPU_4168</name>
</gene>
<feature type="domain" description="UvrD-like helicase C-terminal" evidence="12">
    <location>
        <begin position="98"/>
        <end position="234"/>
    </location>
</feature>
<comment type="caution">
    <text evidence="13">The sequence shown here is derived from an EMBL/GenBank/DDBJ whole genome shotgun (WGS) entry which is preliminary data.</text>
</comment>
<evidence type="ECO:0000256" key="1">
    <source>
        <dbReference type="ARBA" id="ARBA00022741"/>
    </source>
</evidence>
<dbReference type="AlphaFoldDB" id="W4S7Y0"/>
<dbReference type="Pfam" id="PF13361">
    <property type="entry name" value="UvrD_C"/>
    <property type="match status" value="1"/>
</dbReference>
<keyword evidence="3 10" id="KW-0347">Helicase</keyword>
<dbReference type="InterPro" id="IPR027417">
    <property type="entry name" value="P-loop_NTPase"/>
</dbReference>
<dbReference type="Pfam" id="PF00580">
    <property type="entry name" value="UvrD-helicase"/>
    <property type="match status" value="1"/>
</dbReference>
<dbReference type="GO" id="GO:0005829">
    <property type="term" value="C:cytosol"/>
    <property type="evidence" value="ECO:0007669"/>
    <property type="project" value="TreeGrafter"/>
</dbReference>
<dbReference type="PANTHER" id="PTHR11070:SF2">
    <property type="entry name" value="ATP-DEPENDENT DNA HELICASE SRS2"/>
    <property type="match status" value="1"/>
</dbReference>
<dbReference type="EMBL" id="BAVB01000369">
    <property type="protein sequence ID" value="GAE52636.1"/>
    <property type="molecule type" value="Genomic_DNA"/>
</dbReference>
<sequence>AELLLRAHELLRDTPALLAHYRARFREILVDEFQDTNAIQYAFVRVLAGETGHVFVVGDDDQAIYGWRGAKVENVQRFLKDFPGAQTVRLEQNYRSSANILGAANAVIAHNPDRIGKQLWTDSGDGDPIDLYAAYNEVDEARYVVERARQWVRDGGSYGEVAVLYRSNAQSRAGRSADFRAAAVPCVWRHALLRACRNQGCIGVPAPAHQPQRRCRVRARGQHAHARHRRPHAG</sequence>
<feature type="non-terminal residue" evidence="13">
    <location>
        <position position="1"/>
    </location>
</feature>
<dbReference type="InterPro" id="IPR014017">
    <property type="entry name" value="DNA_helicase_UvrD-like_C"/>
</dbReference>
<evidence type="ECO:0000256" key="6">
    <source>
        <dbReference type="ARBA" id="ARBA00034617"/>
    </source>
</evidence>
<evidence type="ECO:0000259" key="11">
    <source>
        <dbReference type="PROSITE" id="PS51198"/>
    </source>
</evidence>
<accession>W4S7Y0</accession>
<comment type="catalytic activity">
    <reaction evidence="9">
        <text>ATP + H2O = ADP + phosphate + H(+)</text>
        <dbReference type="Rhea" id="RHEA:13065"/>
        <dbReference type="ChEBI" id="CHEBI:15377"/>
        <dbReference type="ChEBI" id="CHEBI:15378"/>
        <dbReference type="ChEBI" id="CHEBI:30616"/>
        <dbReference type="ChEBI" id="CHEBI:43474"/>
        <dbReference type="ChEBI" id="CHEBI:456216"/>
        <dbReference type="EC" id="5.6.2.4"/>
    </reaction>
</comment>
<evidence type="ECO:0000256" key="2">
    <source>
        <dbReference type="ARBA" id="ARBA00022801"/>
    </source>
</evidence>
<comment type="catalytic activity">
    <reaction evidence="6">
        <text>Couples ATP hydrolysis with the unwinding of duplex DNA by translocating in the 3'-5' direction.</text>
        <dbReference type="EC" id="5.6.2.4"/>
    </reaction>
</comment>
<evidence type="ECO:0000256" key="5">
    <source>
        <dbReference type="ARBA" id="ARBA00023235"/>
    </source>
</evidence>
<evidence type="ECO:0000256" key="10">
    <source>
        <dbReference type="PROSITE-ProRule" id="PRU00560"/>
    </source>
</evidence>
<dbReference type="PANTHER" id="PTHR11070">
    <property type="entry name" value="UVRD / RECB / PCRA DNA HELICASE FAMILY MEMBER"/>
    <property type="match status" value="1"/>
</dbReference>
<dbReference type="SUPFAM" id="SSF52540">
    <property type="entry name" value="P-loop containing nucleoside triphosphate hydrolases"/>
    <property type="match status" value="1"/>
</dbReference>
<keyword evidence="2 10" id="KW-0378">Hydrolase</keyword>
<evidence type="ECO:0000256" key="3">
    <source>
        <dbReference type="ARBA" id="ARBA00022806"/>
    </source>
</evidence>
<dbReference type="InterPro" id="IPR000212">
    <property type="entry name" value="DNA_helicase_UvrD/REP"/>
</dbReference>
<name>W4S7Y0_9XANT</name>
<dbReference type="PROSITE" id="PS51198">
    <property type="entry name" value="UVRD_HELICASE_ATP_BIND"/>
    <property type="match status" value="1"/>
</dbReference>
<dbReference type="Gene3D" id="3.40.50.300">
    <property type="entry name" value="P-loop containing nucleotide triphosphate hydrolases"/>
    <property type="match status" value="2"/>
</dbReference>
<reference evidence="13 14" key="1">
    <citation type="submission" date="2014-01" db="EMBL/GenBank/DDBJ databases">
        <title>Genome sequence and analysis of Xanthomonas arboricola pv. pruni.</title>
        <authorList>
            <person name="Fujikawa T."/>
            <person name="Nakazono-Nagaoka E."/>
        </authorList>
    </citation>
    <scope>NUCLEOTIDE SEQUENCE [LARGE SCALE GENOMIC DNA]</scope>
    <source>
        <strain evidence="14">MAFF 311562</strain>
    </source>
</reference>
<protein>
    <recommendedName>
        <fullName evidence="7">DNA 3'-5' helicase</fullName>
        <ecNumber evidence="7">5.6.2.4</ecNumber>
    </recommendedName>
    <alternativeName>
        <fullName evidence="8">DNA 3'-5' helicase II</fullName>
    </alternativeName>
</protein>
<evidence type="ECO:0000256" key="4">
    <source>
        <dbReference type="ARBA" id="ARBA00022840"/>
    </source>
</evidence>
<dbReference type="GO" id="GO:0005524">
    <property type="term" value="F:ATP binding"/>
    <property type="evidence" value="ECO:0007669"/>
    <property type="project" value="UniProtKB-UniRule"/>
</dbReference>
<dbReference type="GO" id="GO:0003677">
    <property type="term" value="F:DNA binding"/>
    <property type="evidence" value="ECO:0007669"/>
    <property type="project" value="InterPro"/>
</dbReference>